<feature type="region of interest" description="Disordered" evidence="1">
    <location>
        <begin position="32"/>
        <end position="63"/>
    </location>
</feature>
<dbReference type="KEGG" id="cyn:Cyan7425_0995"/>
<evidence type="ECO:0000256" key="2">
    <source>
        <dbReference type="SAM" id="SignalP"/>
    </source>
</evidence>
<dbReference type="AlphaFoldDB" id="B8HXU2"/>
<accession>B8HXU2</accession>
<evidence type="ECO:0000256" key="1">
    <source>
        <dbReference type="SAM" id="MobiDB-lite"/>
    </source>
</evidence>
<dbReference type="EMBL" id="CP001344">
    <property type="protein sequence ID" value="ACL43381.1"/>
    <property type="molecule type" value="Genomic_DNA"/>
</dbReference>
<reference evidence="3" key="1">
    <citation type="submission" date="2009-01" db="EMBL/GenBank/DDBJ databases">
        <title>Complete sequence of chromosome Cyanothece sp. PCC 7425.</title>
        <authorList>
            <consortium name="US DOE Joint Genome Institute"/>
            <person name="Lucas S."/>
            <person name="Copeland A."/>
            <person name="Lapidus A."/>
            <person name="Glavina del Rio T."/>
            <person name="Dalin E."/>
            <person name="Tice H."/>
            <person name="Bruce D."/>
            <person name="Goodwin L."/>
            <person name="Pitluck S."/>
            <person name="Sims D."/>
            <person name="Meineke L."/>
            <person name="Brettin T."/>
            <person name="Detter J.C."/>
            <person name="Han C."/>
            <person name="Larimer F."/>
            <person name="Land M."/>
            <person name="Hauser L."/>
            <person name="Kyrpides N."/>
            <person name="Ovchinnikova G."/>
            <person name="Liberton M."/>
            <person name="Stoeckel J."/>
            <person name="Banerjee A."/>
            <person name="Singh A."/>
            <person name="Page L."/>
            <person name="Sato H."/>
            <person name="Zhao L."/>
            <person name="Sherman L."/>
            <person name="Pakrasi H."/>
            <person name="Richardson P."/>
        </authorList>
    </citation>
    <scope>NUCLEOTIDE SEQUENCE</scope>
    <source>
        <strain evidence="3">PCC 7425</strain>
    </source>
</reference>
<proteinExistence type="predicted"/>
<feature type="region of interest" description="Disordered" evidence="1">
    <location>
        <begin position="171"/>
        <end position="193"/>
    </location>
</feature>
<dbReference type="InterPro" id="IPR046599">
    <property type="entry name" value="DUF6658"/>
</dbReference>
<gene>
    <name evidence="3" type="ordered locus">Cyan7425_0995</name>
</gene>
<keyword evidence="2" id="KW-0732">Signal</keyword>
<evidence type="ECO:0008006" key="4">
    <source>
        <dbReference type="Google" id="ProtNLM"/>
    </source>
</evidence>
<feature type="region of interest" description="Disordered" evidence="1">
    <location>
        <begin position="69"/>
        <end position="88"/>
    </location>
</feature>
<evidence type="ECO:0000313" key="3">
    <source>
        <dbReference type="EMBL" id="ACL43381.1"/>
    </source>
</evidence>
<feature type="chain" id="PRO_5002873531" description="Lipoprotein" evidence="2">
    <location>
        <begin position="26"/>
        <end position="193"/>
    </location>
</feature>
<dbReference type="HOGENOM" id="CLU_1348426_0_0_3"/>
<sequence>MKLLTSMVRKLLSAILIGVVLLTTACNNGNLQGARPNNPPVQMGASNNPYKNGGDAYTDYKASTDPKLNSAVKAGSNRADSSSSNQLLAARSSDFRQLDAEDNAEKLLYPGRETKGATAPAIPKAEREAVLNDANKIPAEAQPIVDRSDPNARILEKTGQAFKDASAFLKDKADEAGMRPEMQANPGVRRNAS</sequence>
<feature type="compositionally biased region" description="Polar residues" evidence="1">
    <location>
        <begin position="78"/>
        <end position="87"/>
    </location>
</feature>
<dbReference type="eggNOG" id="ENOG50304RJ">
    <property type="taxonomic scope" value="Bacteria"/>
</dbReference>
<protein>
    <recommendedName>
        <fullName evidence="4">Lipoprotein</fullName>
    </recommendedName>
</protein>
<dbReference type="PROSITE" id="PS51257">
    <property type="entry name" value="PROKAR_LIPOPROTEIN"/>
    <property type="match status" value="1"/>
</dbReference>
<dbReference type="OrthoDB" id="461913at2"/>
<dbReference type="Pfam" id="PF20363">
    <property type="entry name" value="DUF6658"/>
    <property type="match status" value="1"/>
</dbReference>
<dbReference type="STRING" id="395961.Cyan7425_0995"/>
<name>B8HXU2_CYAP4</name>
<feature type="signal peptide" evidence="2">
    <location>
        <begin position="1"/>
        <end position="25"/>
    </location>
</feature>
<organism evidence="3">
    <name type="scientific">Cyanothece sp. (strain PCC 7425 / ATCC 29141)</name>
    <dbReference type="NCBI Taxonomy" id="395961"/>
    <lineage>
        <taxon>Bacteria</taxon>
        <taxon>Bacillati</taxon>
        <taxon>Cyanobacteriota</taxon>
        <taxon>Cyanophyceae</taxon>
        <taxon>Gomontiellales</taxon>
        <taxon>Cyanothecaceae</taxon>
        <taxon>Cyanothece</taxon>
    </lineage>
</organism>